<dbReference type="PRINTS" id="PR00259">
    <property type="entry name" value="TMFOUR"/>
</dbReference>
<evidence type="ECO:0000313" key="6">
    <source>
        <dbReference type="EMBL" id="KOF85406.1"/>
    </source>
</evidence>
<evidence type="ECO:0000256" key="1">
    <source>
        <dbReference type="ARBA" id="ARBA00004141"/>
    </source>
</evidence>
<evidence type="ECO:0000256" key="4">
    <source>
        <dbReference type="ARBA" id="ARBA00023136"/>
    </source>
</evidence>
<name>A0A0L8H7Z0_OCTBM</name>
<dbReference type="OrthoDB" id="9993879at2759"/>
<comment type="subcellular location">
    <subcellularLocation>
        <location evidence="1">Membrane</location>
        <topology evidence="1">Multi-pass membrane protein</topology>
    </subcellularLocation>
</comment>
<evidence type="ECO:0000256" key="2">
    <source>
        <dbReference type="ARBA" id="ARBA00022692"/>
    </source>
</evidence>
<feature type="transmembrane region" description="Helical" evidence="5">
    <location>
        <begin position="199"/>
        <end position="226"/>
    </location>
</feature>
<sequence>MKSLTDTPASDQRTCCVHSQSALLLLLQWSLLKWNLCPPPLTPHPSGLASPFSSPISSWNSHLAKDFLAVVNRQQFQAMDCTGVGRSVKVLTTVYQDGHGWIVFDPRFDLQLNNYRERHDIPVRLLLTLSPRDLAPAPQPTQTHKYEQQTTRLLSLSSLHECRRTSDTTKHLESLPKKFFSEQSKMRQQKRVPCCSNLVLKYMFLVFNFFFWISGIVLLVIGIWLVREKHHYIELLDNNSFPVATYLLIAAGASILVIGLLGCIGAINNASLLLLICSCSKLMILLVTAEIFSIWTTLQYSMFLLVIFLLEVIAGTVACMYGDSASNKDDDDDDDGQHVVWRRIIYM</sequence>
<gene>
    <name evidence="6" type="ORF">OCBIM_22020356mg</name>
</gene>
<protein>
    <recommendedName>
        <fullName evidence="7">Tetraspanin</fullName>
    </recommendedName>
</protein>
<reference evidence="6" key="1">
    <citation type="submission" date="2015-07" db="EMBL/GenBank/DDBJ databases">
        <title>MeaNS - Measles Nucleotide Surveillance Program.</title>
        <authorList>
            <person name="Tran T."/>
            <person name="Druce J."/>
        </authorList>
    </citation>
    <scope>NUCLEOTIDE SEQUENCE</scope>
    <source>
        <strain evidence="6">UCB-OBI-ISO-001</strain>
        <tissue evidence="6">Gonad</tissue>
    </source>
</reference>
<dbReference type="AlphaFoldDB" id="A0A0L8H7Z0"/>
<organism evidence="6">
    <name type="scientific">Octopus bimaculoides</name>
    <name type="common">California two-spotted octopus</name>
    <dbReference type="NCBI Taxonomy" id="37653"/>
    <lineage>
        <taxon>Eukaryota</taxon>
        <taxon>Metazoa</taxon>
        <taxon>Spiralia</taxon>
        <taxon>Lophotrochozoa</taxon>
        <taxon>Mollusca</taxon>
        <taxon>Cephalopoda</taxon>
        <taxon>Coleoidea</taxon>
        <taxon>Octopodiformes</taxon>
        <taxon>Octopoda</taxon>
        <taxon>Incirrata</taxon>
        <taxon>Octopodidae</taxon>
        <taxon>Octopus</taxon>
    </lineage>
</organism>
<dbReference type="GO" id="GO:0005886">
    <property type="term" value="C:plasma membrane"/>
    <property type="evidence" value="ECO:0007669"/>
    <property type="project" value="TreeGrafter"/>
</dbReference>
<dbReference type="EMBL" id="KQ418900">
    <property type="protein sequence ID" value="KOF85406.1"/>
    <property type="molecule type" value="Genomic_DNA"/>
</dbReference>
<dbReference type="Pfam" id="PF00335">
    <property type="entry name" value="Tetraspanin"/>
    <property type="match status" value="1"/>
</dbReference>
<dbReference type="STRING" id="37653.A0A0L8H7Z0"/>
<proteinExistence type="predicted"/>
<keyword evidence="4 5" id="KW-0472">Membrane</keyword>
<accession>A0A0L8H7Z0</accession>
<keyword evidence="3 5" id="KW-1133">Transmembrane helix</keyword>
<feature type="transmembrane region" description="Helical" evidence="5">
    <location>
        <begin position="246"/>
        <end position="267"/>
    </location>
</feature>
<evidence type="ECO:0000256" key="3">
    <source>
        <dbReference type="ARBA" id="ARBA00022989"/>
    </source>
</evidence>
<feature type="transmembrane region" description="Helical" evidence="5">
    <location>
        <begin position="301"/>
        <end position="321"/>
    </location>
</feature>
<evidence type="ECO:0008006" key="7">
    <source>
        <dbReference type="Google" id="ProtNLM"/>
    </source>
</evidence>
<evidence type="ECO:0000256" key="5">
    <source>
        <dbReference type="SAM" id="Phobius"/>
    </source>
</evidence>
<keyword evidence="2 5" id="KW-0812">Transmembrane</keyword>
<feature type="transmembrane region" description="Helical" evidence="5">
    <location>
        <begin position="272"/>
        <end position="295"/>
    </location>
</feature>
<dbReference type="PANTHER" id="PTHR19282:SF544">
    <property type="entry name" value="TETRASPANIN"/>
    <property type="match status" value="1"/>
</dbReference>
<dbReference type="PANTHER" id="PTHR19282">
    <property type="entry name" value="TETRASPANIN"/>
    <property type="match status" value="1"/>
</dbReference>
<dbReference type="InterPro" id="IPR018499">
    <property type="entry name" value="Tetraspanin/Peripherin"/>
</dbReference>